<sequence>MLDSSWSSSSMAETEITCCRPDTSCNLVTSPLKKSKNRDLICLKRGWESKIGPLNTNIGLRPTWKVTFLKSWNSLKLFSTKSSTIS</sequence>
<dbReference type="EMBL" id="JAEUBE010000366">
    <property type="protein sequence ID" value="KAH3663802.1"/>
    <property type="molecule type" value="Genomic_DNA"/>
</dbReference>
<comment type="caution">
    <text evidence="1">The sequence shown here is derived from an EMBL/GenBank/DDBJ whole genome shotgun (WGS) entry which is preliminary data.</text>
</comment>
<protein>
    <submittedName>
        <fullName evidence="1">Uncharacterized protein</fullName>
    </submittedName>
</protein>
<organism evidence="1 2">
    <name type="scientific">Ogataea philodendri</name>
    <dbReference type="NCBI Taxonomy" id="1378263"/>
    <lineage>
        <taxon>Eukaryota</taxon>
        <taxon>Fungi</taxon>
        <taxon>Dikarya</taxon>
        <taxon>Ascomycota</taxon>
        <taxon>Saccharomycotina</taxon>
        <taxon>Pichiomycetes</taxon>
        <taxon>Pichiales</taxon>
        <taxon>Pichiaceae</taxon>
        <taxon>Ogataea</taxon>
    </lineage>
</organism>
<name>A0A9P8P265_9ASCO</name>
<reference evidence="1" key="2">
    <citation type="submission" date="2021-01" db="EMBL/GenBank/DDBJ databases">
        <authorList>
            <person name="Schikora-Tamarit M.A."/>
        </authorList>
    </citation>
    <scope>NUCLEOTIDE SEQUENCE</scope>
    <source>
        <strain evidence="1">CBS6075</strain>
    </source>
</reference>
<gene>
    <name evidence="1" type="ORF">OGAPHI_005205</name>
</gene>
<dbReference type="AlphaFoldDB" id="A0A9P8P265"/>
<keyword evidence="2" id="KW-1185">Reference proteome</keyword>
<evidence type="ECO:0000313" key="2">
    <source>
        <dbReference type="Proteomes" id="UP000769157"/>
    </source>
</evidence>
<dbReference type="RefSeq" id="XP_046060138.1">
    <property type="nucleotide sequence ID" value="XM_046206365.1"/>
</dbReference>
<reference evidence="1" key="1">
    <citation type="journal article" date="2021" name="Open Biol.">
        <title>Shared evolutionary footprints suggest mitochondrial oxidative damage underlies multiple complex I losses in fungi.</title>
        <authorList>
            <person name="Schikora-Tamarit M.A."/>
            <person name="Marcet-Houben M."/>
            <person name="Nosek J."/>
            <person name="Gabaldon T."/>
        </authorList>
    </citation>
    <scope>NUCLEOTIDE SEQUENCE</scope>
    <source>
        <strain evidence="1">CBS6075</strain>
    </source>
</reference>
<dbReference type="GeneID" id="70237169"/>
<evidence type="ECO:0000313" key="1">
    <source>
        <dbReference type="EMBL" id="KAH3663802.1"/>
    </source>
</evidence>
<dbReference type="Proteomes" id="UP000769157">
    <property type="component" value="Unassembled WGS sequence"/>
</dbReference>
<accession>A0A9P8P265</accession>
<proteinExistence type="predicted"/>